<keyword evidence="2" id="KW-0812">Transmembrane</keyword>
<protein>
    <submittedName>
        <fullName evidence="3">STP1 protein</fullName>
    </submittedName>
</protein>
<dbReference type="Proteomes" id="UP000219813">
    <property type="component" value="Unassembled WGS sequence"/>
</dbReference>
<sequence>MSAPKYVNQDTWEEGLKKWLQPYYNVLTKYGGCPMILEQTDKELLQLAYDADDFCEKNKNYMEELQVFKIGNKILYKCNGDLECTKQCTEYKTWFEERKTHFKNNKSFIEKNYKCIKKKKVFPTRSCNVLNPLLFNKIPQCLELHQANHVISALEIKKQSTPEEQFQMTDNELSSTQDKNTDEAQHPLKPQIPIEKSSVPEDQTDQAEVIQAEDPEYKEPSHSKSSDKSEVSNILIQEQFTQQSRESQMSEERHSNQTLPATAQRTNSVSSSIVFPTILNIVEYSHKNYISPILISILVITVFTLFLKYALVGGIKKKKKKKRTQVKLLKILLPSFTDKKSKFITNDHTEHSVYDNEQIIKKLKIHEHSMKKNENPLKQKKDRFKTIIEVHMEVLGESKNEEWEYKKQEFLHICLELFAKAEYSTYPNLTNEELIMENTKSINDIEKQKILCNKWVREHRNISEKLKKTDWFNNLKNEWKNEKDTIKNSVELKMNFSNENQKFSFLEKEKDLWKKWISKKHMIIEQYLQQKWFDEFTQEFLNMSDEYVNEESKNNISLLNSQELRSKEFHEELYSYIKKKLIAKLCILVFMMVLEECKKEDFIENEGLHLDSYINDWTTEVNLGRKSDVTKEIIKFNGNVLENTENTKIPAYTGKEVLSQEIEKWVRVEDTPENSIYNENIVE</sequence>
<reference evidence="3 4" key="1">
    <citation type="submission" date="2016-06" db="EMBL/GenBank/DDBJ databases">
        <authorList>
            <consortium name="Pathogen Informatics"/>
        </authorList>
    </citation>
    <scope>NUCLEOTIDE SEQUENCE [LARGE SCALE GENOMIC DNA]</scope>
</reference>
<gene>
    <name evidence="3" type="primary">PmUG01_00011800</name>
    <name evidence="3" type="ORF">PMUG01_00011800</name>
</gene>
<evidence type="ECO:0000313" key="3">
    <source>
        <dbReference type="EMBL" id="SBT85564.1"/>
    </source>
</evidence>
<keyword evidence="2" id="KW-0472">Membrane</keyword>
<name>A0A1D3JHC2_PLAMA</name>
<evidence type="ECO:0000256" key="2">
    <source>
        <dbReference type="SAM" id="Phobius"/>
    </source>
</evidence>
<dbReference type="VEuPathDB" id="PlasmoDB:PmUG01_00011800"/>
<feature type="compositionally biased region" description="Polar residues" evidence="1">
    <location>
        <begin position="162"/>
        <end position="178"/>
    </location>
</feature>
<feature type="region of interest" description="Disordered" evidence="1">
    <location>
        <begin position="160"/>
        <end position="266"/>
    </location>
</feature>
<feature type="compositionally biased region" description="Basic and acidic residues" evidence="1">
    <location>
        <begin position="215"/>
        <end position="230"/>
    </location>
</feature>
<keyword evidence="4" id="KW-1185">Reference proteome</keyword>
<dbReference type="AlphaFoldDB" id="A0A1D3JHC2"/>
<feature type="compositionally biased region" description="Polar residues" evidence="1">
    <location>
        <begin position="256"/>
        <end position="266"/>
    </location>
</feature>
<feature type="transmembrane region" description="Helical" evidence="2">
    <location>
        <begin position="289"/>
        <end position="312"/>
    </location>
</feature>
<keyword evidence="2" id="KW-1133">Transmembrane helix</keyword>
<dbReference type="OrthoDB" id="383264at2759"/>
<dbReference type="GeneID" id="39865571"/>
<dbReference type="EMBL" id="FLRL01000011">
    <property type="protein sequence ID" value="SBT85564.1"/>
    <property type="molecule type" value="Genomic_DNA"/>
</dbReference>
<dbReference type="RefSeq" id="XP_028858944.1">
    <property type="nucleotide sequence ID" value="XM_029003067.1"/>
</dbReference>
<feature type="compositionally biased region" description="Polar residues" evidence="1">
    <location>
        <begin position="234"/>
        <end position="247"/>
    </location>
</feature>
<accession>A0A1D3JHC2</accession>
<proteinExistence type="predicted"/>
<evidence type="ECO:0000313" key="4">
    <source>
        <dbReference type="Proteomes" id="UP000219813"/>
    </source>
</evidence>
<organism evidence="3 4">
    <name type="scientific">Plasmodium malariae</name>
    <dbReference type="NCBI Taxonomy" id="5858"/>
    <lineage>
        <taxon>Eukaryota</taxon>
        <taxon>Sar</taxon>
        <taxon>Alveolata</taxon>
        <taxon>Apicomplexa</taxon>
        <taxon>Aconoidasida</taxon>
        <taxon>Haemosporida</taxon>
        <taxon>Plasmodiidae</taxon>
        <taxon>Plasmodium</taxon>
        <taxon>Plasmodium (Plasmodium)</taxon>
    </lineage>
</organism>
<dbReference type="KEGG" id="pmal:PMUG01_00011800"/>
<evidence type="ECO:0000256" key="1">
    <source>
        <dbReference type="SAM" id="MobiDB-lite"/>
    </source>
</evidence>